<dbReference type="EMBL" id="CADIJR010000011">
    <property type="protein sequence ID" value="CAB3636590.1"/>
    <property type="molecule type" value="Genomic_DNA"/>
</dbReference>
<dbReference type="PANTHER" id="PTHR43328:SF1">
    <property type="entry name" value="N-ACETYLTRANSFERASE DOMAIN-CONTAINING PROTEIN"/>
    <property type="match status" value="1"/>
</dbReference>
<protein>
    <submittedName>
        <fullName evidence="2">L-amino acid N-acetyltransferase AaaT</fullName>
        <ecNumber evidence="2">2.3.1.-</ecNumber>
    </submittedName>
</protein>
<evidence type="ECO:0000313" key="2">
    <source>
        <dbReference type="EMBL" id="CAB3636590.1"/>
    </source>
</evidence>
<dbReference type="Gene3D" id="3.40.630.30">
    <property type="match status" value="1"/>
</dbReference>
<dbReference type="Pfam" id="PF00583">
    <property type="entry name" value="Acetyltransf_1"/>
    <property type="match status" value="1"/>
</dbReference>
<dbReference type="Proteomes" id="UP000507979">
    <property type="component" value="Unassembled WGS sequence"/>
</dbReference>
<evidence type="ECO:0000313" key="3">
    <source>
        <dbReference type="Proteomes" id="UP000507979"/>
    </source>
</evidence>
<dbReference type="SUPFAM" id="SSF55729">
    <property type="entry name" value="Acyl-CoA N-acyltransferases (Nat)"/>
    <property type="match status" value="1"/>
</dbReference>
<proteinExistence type="predicted"/>
<dbReference type="PROSITE" id="PS51186">
    <property type="entry name" value="GNAT"/>
    <property type="match status" value="1"/>
</dbReference>
<dbReference type="GeneID" id="92897575"/>
<dbReference type="InterPro" id="IPR016181">
    <property type="entry name" value="Acyl_CoA_acyltransferase"/>
</dbReference>
<gene>
    <name evidence="2" type="primary">aaaT</name>
    <name evidence="2" type="ORF">LMG26845_01728</name>
</gene>
<dbReference type="GO" id="GO:0016747">
    <property type="term" value="F:acyltransferase activity, transferring groups other than amino-acyl groups"/>
    <property type="evidence" value="ECO:0007669"/>
    <property type="project" value="InterPro"/>
</dbReference>
<dbReference type="PANTHER" id="PTHR43328">
    <property type="entry name" value="ACETYLTRANSFERASE-RELATED"/>
    <property type="match status" value="1"/>
</dbReference>
<keyword evidence="2" id="KW-0012">Acyltransferase</keyword>
<accession>A0A6J4ZM87</accession>
<dbReference type="AlphaFoldDB" id="A0A6J4ZM87"/>
<name>A0A6J4ZM87_9BURK</name>
<sequence length="168" mass="18924">MTSPILIERLAEHHLPGMAALYNDSDVARQVLQMPYQPPERWRRLLAPDDERLLALVATHLGEVVGSASLEQSARVRRSHSGAIGMGVARAWQGQGIGSRLLGELLRVADDWMNLRRVELMVYCDNEAAVGLYRKHGFEVEGQLRDYAIRDGRYVDVYSMARLRTPLA</sequence>
<reference evidence="2 3" key="1">
    <citation type="submission" date="2020-04" db="EMBL/GenBank/DDBJ databases">
        <authorList>
            <person name="De Canck E."/>
        </authorList>
    </citation>
    <scope>NUCLEOTIDE SEQUENCE [LARGE SCALE GENOMIC DNA]</scope>
    <source>
        <strain evidence="2 3">LMG 26845</strain>
    </source>
</reference>
<keyword evidence="2" id="KW-0808">Transferase</keyword>
<dbReference type="EC" id="2.3.1.-" evidence="2"/>
<dbReference type="InterPro" id="IPR000182">
    <property type="entry name" value="GNAT_dom"/>
</dbReference>
<keyword evidence="3" id="KW-1185">Reference proteome</keyword>
<organism evidence="2 3">
    <name type="scientific">Achromobacter insuavis</name>
    <dbReference type="NCBI Taxonomy" id="1287735"/>
    <lineage>
        <taxon>Bacteria</taxon>
        <taxon>Pseudomonadati</taxon>
        <taxon>Pseudomonadota</taxon>
        <taxon>Betaproteobacteria</taxon>
        <taxon>Burkholderiales</taxon>
        <taxon>Alcaligenaceae</taxon>
        <taxon>Achromobacter</taxon>
    </lineage>
</organism>
<dbReference type="CDD" id="cd04301">
    <property type="entry name" value="NAT_SF"/>
    <property type="match status" value="1"/>
</dbReference>
<feature type="domain" description="N-acetyltransferase" evidence="1">
    <location>
        <begin position="5"/>
        <end position="165"/>
    </location>
</feature>
<evidence type="ECO:0000259" key="1">
    <source>
        <dbReference type="PROSITE" id="PS51186"/>
    </source>
</evidence>
<dbReference type="RefSeq" id="WP_082404370.1">
    <property type="nucleotide sequence ID" value="NZ_CADIJR010000011.1"/>
</dbReference>